<gene>
    <name evidence="2" type="ORF">KIPB_006008</name>
</gene>
<dbReference type="PANTHER" id="PTHR46817">
    <property type="entry name" value="PHOSPHOINOSITIDE PHOSPHATASE SAC9-RELATED"/>
    <property type="match status" value="1"/>
</dbReference>
<feature type="region of interest" description="Disordered" evidence="1">
    <location>
        <begin position="1476"/>
        <end position="1562"/>
    </location>
</feature>
<feature type="compositionally biased region" description="Basic and acidic residues" evidence="1">
    <location>
        <begin position="1210"/>
        <end position="1219"/>
    </location>
</feature>
<feature type="region of interest" description="Disordered" evidence="1">
    <location>
        <begin position="136"/>
        <end position="201"/>
    </location>
</feature>
<feature type="compositionally biased region" description="Acidic residues" evidence="1">
    <location>
        <begin position="1045"/>
        <end position="1059"/>
    </location>
</feature>
<feature type="compositionally biased region" description="Basic and acidic residues" evidence="1">
    <location>
        <begin position="1251"/>
        <end position="1277"/>
    </location>
</feature>
<feature type="region of interest" description="Disordered" evidence="1">
    <location>
        <begin position="347"/>
        <end position="468"/>
    </location>
</feature>
<evidence type="ECO:0000313" key="2">
    <source>
        <dbReference type="EMBL" id="GIQ84507.1"/>
    </source>
</evidence>
<dbReference type="EMBL" id="BDIP01001488">
    <property type="protein sequence ID" value="GIQ84507.1"/>
    <property type="molecule type" value="Genomic_DNA"/>
</dbReference>
<feature type="region of interest" description="Disordered" evidence="1">
    <location>
        <begin position="895"/>
        <end position="982"/>
    </location>
</feature>
<feature type="compositionally biased region" description="Polar residues" evidence="1">
    <location>
        <begin position="930"/>
        <end position="949"/>
    </location>
</feature>
<feature type="region of interest" description="Disordered" evidence="1">
    <location>
        <begin position="1205"/>
        <end position="1280"/>
    </location>
</feature>
<proteinExistence type="predicted"/>
<feature type="compositionally biased region" description="Basic and acidic residues" evidence="1">
    <location>
        <begin position="166"/>
        <end position="201"/>
    </location>
</feature>
<dbReference type="PANTHER" id="PTHR46817:SF1">
    <property type="entry name" value="SAC DOMAIN-CONTAINING PROTEIN"/>
    <property type="match status" value="1"/>
</dbReference>
<feature type="compositionally biased region" description="Basic and acidic residues" evidence="1">
    <location>
        <begin position="950"/>
        <end position="975"/>
    </location>
</feature>
<feature type="compositionally biased region" description="Basic and acidic residues" evidence="1">
    <location>
        <begin position="898"/>
        <end position="911"/>
    </location>
</feature>
<feature type="compositionally biased region" description="Basic and acidic residues" evidence="1">
    <location>
        <begin position="139"/>
        <end position="154"/>
    </location>
</feature>
<dbReference type="Proteomes" id="UP000265618">
    <property type="component" value="Unassembled WGS sequence"/>
</dbReference>
<feature type="compositionally biased region" description="Basic and acidic residues" evidence="1">
    <location>
        <begin position="1481"/>
        <end position="1496"/>
    </location>
</feature>
<feature type="compositionally biased region" description="Low complexity" evidence="1">
    <location>
        <begin position="1550"/>
        <end position="1562"/>
    </location>
</feature>
<accession>A0A9K3GIX5</accession>
<feature type="compositionally biased region" description="Basic and acidic residues" evidence="1">
    <location>
        <begin position="440"/>
        <end position="459"/>
    </location>
</feature>
<evidence type="ECO:0000256" key="1">
    <source>
        <dbReference type="SAM" id="MobiDB-lite"/>
    </source>
</evidence>
<keyword evidence="3" id="KW-1185">Reference proteome</keyword>
<feature type="compositionally biased region" description="Basic residues" evidence="1">
    <location>
        <begin position="1525"/>
        <end position="1546"/>
    </location>
</feature>
<protein>
    <recommendedName>
        <fullName evidence="4">SAC domain-containing protein</fullName>
    </recommendedName>
</protein>
<organism evidence="2 3">
    <name type="scientific">Kipferlia bialata</name>
    <dbReference type="NCBI Taxonomy" id="797122"/>
    <lineage>
        <taxon>Eukaryota</taxon>
        <taxon>Metamonada</taxon>
        <taxon>Carpediemonas-like organisms</taxon>
        <taxon>Kipferlia</taxon>
    </lineage>
</organism>
<dbReference type="OrthoDB" id="405996at2759"/>
<reference evidence="2 3" key="1">
    <citation type="journal article" date="2018" name="PLoS ONE">
        <title>The draft genome of Kipferlia bialata reveals reductive genome evolution in fornicate parasites.</title>
        <authorList>
            <person name="Tanifuji G."/>
            <person name="Takabayashi S."/>
            <person name="Kume K."/>
            <person name="Takagi M."/>
            <person name="Nakayama T."/>
            <person name="Kamikawa R."/>
            <person name="Inagaki Y."/>
            <person name="Hashimoto T."/>
        </authorList>
    </citation>
    <scope>NUCLEOTIDE SEQUENCE [LARGE SCALE GENOMIC DNA]</scope>
    <source>
        <strain evidence="2">NY0173</strain>
    </source>
</reference>
<sequence length="1562" mass="171724">DRRSSATSRVYLFVSNSYAFIISAGATRDRVQLISIDRHSGALVHRGEPGVDLFVDVDECFLYLVDRHPQIQSKGYWEGVCLAGYIPFASKAVLLLVKGAHVVGVLGGQHEVMQCEHIDTVVIPLLTPFHTLAAPGPVHEVEQSSEKEREREVFNEESQFGAQPRQTERERDRADTARDRVPSEREHHTTGDEQREREKEREAQDQYLCHLKIFLESYAHSLYFCETLDLTRQFPSMSAVDNPAAAFCWNHSLTVALRRCGLPHLAPPLLLGSVSVSVAQCPGSERDRERERLEVEGGNDSAPSVVWMFSRLAVTHPYLSDREGIDPVSGGCTMETEIEVVMEQRLSVPLTPPSVESERETCPEDEIETRGDGDGPLECSNLREVDEACTPSRPTVSTPRGDRDSGEGADIDAAFSSPSPCSESDRDTVVATPIAPLSQKAREERDKQRERERDGDYRFGRNPPTEDTSMDQYWFASHIVRTGGNPVVHSSPSQTEADDALYRYWSSYSDRYTKGVYTPRPGTSPLSPCVCAPSVHCINLLSHRGTSVHCQSNTQVLETIGRGLLDMSVRLGLPVSVSDASIDTPDVEDHLSEAIQRLWTCLQGVVQSTPDLSVPIPCSEPSNSRGGNVDSGVYTCGVMTISRRHSPLPEGERERDFDAYEDSMGGSVSLSVSGEGERETIVTKVQLSKRQTKVIRFLADDSGHLDVSLFLLGTQVLSDMHDCLSRHVRGGTQGERGREGEGVANTPWRLLPKVAKLSASHGNDAGNQSGVSILDGQQEVYTVCGQDGTPTCLSDYDDVLKQVRYSMPCPLVHALASAYQQHMDACSVFRGDPDPWCNRVIEGYTPSEKLPPTRHRQRHRRMVASFHHSLNEDVFGAMSGRHLIANPYLSTLFSGPSERGRVGRVRGADKKRERKASSVSAIQPRGHSAPSESLVQLCTCSQTVSLTQSEMDRESPAERQRREEREVEREREKRQQRNNTVELAASRRPVPLPSVQLSCHVRGSASETCATDVPTVRGRTDIPGSTDALDSIDSIHVRATRNGTEEEQSASEGEGEGEGVESRPPVCEGDSDTYMEETVLALPSPSSLAYLSLSLPVCPSLSGSLPVPLPLSVAVETGPSLESLSSVLLATPLPALAPGDAPLVSDAEMERERLRVERRERDNLQRGGVSGFVLNESLTDMSSLLPVGRERERERDIVMPVNALGAGHSVRQEREDRGEYGLSRPSMPMSAQNSPGVSFRQPMSLGDSMLDEGRDRERDTTSFYGSRERERERDRQSTDSMRVSVCIPLSASYDRSVTFRGTRTVPEEVVSVRGAVSGTSSLGRHRHSIEGSADIEKVQRLESEVEALCAFTTEQVQRQRQSPRERQEEDTRGSVVYLQEDPLVSVVKVTIKYQASACPEAHPGTDHHPGLKATLYGYPLSHMHIVTASDVLATEGTKHGLYLPARVSVGTGSYADGGIDRDADMTSLYLSAILSRQRKQREREAEGEATDRDLHSTRLSGRGGRAKYPSTPGGESGVSTLPPRSSRHKAQPHTHTPHTHTPHTNRRGMPVSLPVSSPSPAQ</sequence>
<feature type="non-terminal residue" evidence="2">
    <location>
        <position position="1"/>
    </location>
</feature>
<evidence type="ECO:0008006" key="4">
    <source>
        <dbReference type="Google" id="ProtNLM"/>
    </source>
</evidence>
<feature type="region of interest" description="Disordered" evidence="1">
    <location>
        <begin position="1040"/>
        <end position="1071"/>
    </location>
</feature>
<comment type="caution">
    <text evidence="2">The sequence shown here is derived from an EMBL/GenBank/DDBJ whole genome shotgun (WGS) entry which is preliminary data.</text>
</comment>
<name>A0A9K3GIX5_9EUKA</name>
<feature type="non-terminal residue" evidence="2">
    <location>
        <position position="1562"/>
    </location>
</feature>
<evidence type="ECO:0000313" key="3">
    <source>
        <dbReference type="Proteomes" id="UP000265618"/>
    </source>
</evidence>
<feature type="compositionally biased region" description="Basic and acidic residues" evidence="1">
    <location>
        <begin position="356"/>
        <end position="373"/>
    </location>
</feature>